<evidence type="ECO:0000313" key="3">
    <source>
        <dbReference type="Proteomes" id="UP000515909"/>
    </source>
</evidence>
<dbReference type="EMBL" id="CP060286">
    <property type="protein sequence ID" value="QNK41565.1"/>
    <property type="molecule type" value="Genomic_DNA"/>
</dbReference>
<dbReference type="Proteomes" id="UP000515909">
    <property type="component" value="Chromosome"/>
</dbReference>
<name>A0A7G8TD74_9FIRM</name>
<accession>A0A7G8TD74</accession>
<proteinExistence type="predicted"/>
<feature type="region of interest" description="Disordered" evidence="1">
    <location>
        <begin position="54"/>
        <end position="83"/>
    </location>
</feature>
<organism evidence="2 3">
    <name type="scientific">Caproicibacter fermentans</name>
    <dbReference type="NCBI Taxonomy" id="2576756"/>
    <lineage>
        <taxon>Bacteria</taxon>
        <taxon>Bacillati</taxon>
        <taxon>Bacillota</taxon>
        <taxon>Clostridia</taxon>
        <taxon>Eubacteriales</taxon>
        <taxon>Acutalibacteraceae</taxon>
        <taxon>Caproicibacter</taxon>
    </lineage>
</organism>
<dbReference type="AlphaFoldDB" id="A0A7G8TD74"/>
<protein>
    <submittedName>
        <fullName evidence="2">Uncharacterized protein</fullName>
    </submittedName>
</protein>
<evidence type="ECO:0000256" key="1">
    <source>
        <dbReference type="SAM" id="MobiDB-lite"/>
    </source>
</evidence>
<feature type="compositionally biased region" description="Polar residues" evidence="1">
    <location>
        <begin position="72"/>
        <end position="83"/>
    </location>
</feature>
<evidence type="ECO:0000313" key="2">
    <source>
        <dbReference type="EMBL" id="QNK41565.1"/>
    </source>
</evidence>
<dbReference type="RefSeq" id="WP_187036892.1">
    <property type="nucleotide sequence ID" value="NZ_CP060286.1"/>
</dbReference>
<reference evidence="2 3" key="1">
    <citation type="submission" date="2020-08" db="EMBL/GenBank/DDBJ databases">
        <title>The isolate Caproiciproducens sp. 7D4C2 produces n-caproate at mildly acidic conditions from hexoses: genome and rBOX comparison with related strains and chain-elongating bacteria.</title>
        <authorList>
            <person name="Esquivel-Elizondo S."/>
            <person name="Bagci C."/>
            <person name="Temovska M."/>
            <person name="Jeon B.S."/>
            <person name="Bessarab I."/>
            <person name="Williams R.B.H."/>
            <person name="Huson D.H."/>
            <person name="Angenent L.T."/>
        </authorList>
    </citation>
    <scope>NUCLEOTIDE SEQUENCE [LARGE SCALE GENOMIC DNA]</scope>
    <source>
        <strain evidence="2 3">7D4C2</strain>
    </source>
</reference>
<dbReference type="KEGG" id="cfem:HCR03_04690"/>
<gene>
    <name evidence="2" type="ORF">HCR03_04690</name>
</gene>
<sequence length="83" mass="9563">MKTITLKLKIEPEKLSATRQFMDEKGLNFDEELSEEIARLYKKHVPAAVRKYIERSASTAPQEQDRRADSEPVQSDFTAHSEP</sequence>